<dbReference type="Proteomes" id="UP000317303">
    <property type="component" value="Unassembled WGS sequence"/>
</dbReference>
<dbReference type="PRINTS" id="PR00455">
    <property type="entry name" value="HTHTETR"/>
</dbReference>
<feature type="DNA-binding region" description="H-T-H motif" evidence="4">
    <location>
        <begin position="29"/>
        <end position="48"/>
    </location>
</feature>
<sequence length="203" mass="22148">MGRPERHTRDDFLDAAARLFADGGTRAVTMSAVARAAGAPSGSLYHRFADRPALLAALWTRTVDRFQAGYLEQLRRTPPVEGAVAAAAHVVRWCREHPAEAHVLHAGKRAFDTGTWPEPDRAAGERSERELRRALQAACRTLRAATRRSTDELLLVLVDLPYATVHRHLSRGDTPPARAVTTATAAARALLTPSDDHPSDAPR</sequence>
<dbReference type="GO" id="GO:0003677">
    <property type="term" value="F:DNA binding"/>
    <property type="evidence" value="ECO:0007669"/>
    <property type="project" value="UniProtKB-UniRule"/>
</dbReference>
<keyword evidence="2 4" id="KW-0238">DNA-binding</keyword>
<gene>
    <name evidence="6" type="ORF">JD82_01841</name>
</gene>
<accession>A0A660CG78</accession>
<keyword evidence="3" id="KW-0804">Transcription</keyword>
<comment type="caution">
    <text evidence="6">The sequence shown here is derived from an EMBL/GenBank/DDBJ whole genome shotgun (WGS) entry which is preliminary data.</text>
</comment>
<dbReference type="Pfam" id="PF00440">
    <property type="entry name" value="TetR_N"/>
    <property type="match status" value="1"/>
</dbReference>
<dbReference type="EMBL" id="VLJV01000001">
    <property type="protein sequence ID" value="TWH20001.1"/>
    <property type="molecule type" value="Genomic_DNA"/>
</dbReference>
<dbReference type="InterPro" id="IPR009057">
    <property type="entry name" value="Homeodomain-like_sf"/>
</dbReference>
<protein>
    <submittedName>
        <fullName evidence="6">TetR family transcriptional regulator</fullName>
    </submittedName>
</protein>
<dbReference type="PANTHER" id="PTHR47506">
    <property type="entry name" value="TRANSCRIPTIONAL REGULATORY PROTEIN"/>
    <property type="match status" value="1"/>
</dbReference>
<keyword evidence="7" id="KW-1185">Reference proteome</keyword>
<name>A0A660CG78_9PSEU</name>
<dbReference type="InterPro" id="IPR001647">
    <property type="entry name" value="HTH_TetR"/>
</dbReference>
<evidence type="ECO:0000259" key="5">
    <source>
        <dbReference type="PROSITE" id="PS50977"/>
    </source>
</evidence>
<evidence type="ECO:0000313" key="6">
    <source>
        <dbReference type="EMBL" id="TWH20001.1"/>
    </source>
</evidence>
<proteinExistence type="predicted"/>
<evidence type="ECO:0000256" key="1">
    <source>
        <dbReference type="ARBA" id="ARBA00023015"/>
    </source>
</evidence>
<evidence type="ECO:0000313" key="7">
    <source>
        <dbReference type="Proteomes" id="UP000317303"/>
    </source>
</evidence>
<organism evidence="6 7">
    <name type="scientific">Prauserella rugosa</name>
    <dbReference type="NCBI Taxonomy" id="43354"/>
    <lineage>
        <taxon>Bacteria</taxon>
        <taxon>Bacillati</taxon>
        <taxon>Actinomycetota</taxon>
        <taxon>Actinomycetes</taxon>
        <taxon>Pseudonocardiales</taxon>
        <taxon>Pseudonocardiaceae</taxon>
        <taxon>Prauserella</taxon>
    </lineage>
</organism>
<evidence type="ECO:0000256" key="2">
    <source>
        <dbReference type="ARBA" id="ARBA00023125"/>
    </source>
</evidence>
<evidence type="ECO:0000256" key="3">
    <source>
        <dbReference type="ARBA" id="ARBA00023163"/>
    </source>
</evidence>
<dbReference type="RefSeq" id="WP_030530877.1">
    <property type="nucleotide sequence ID" value="NZ_JOIJ01000003.1"/>
</dbReference>
<dbReference type="PROSITE" id="PS50977">
    <property type="entry name" value="HTH_TETR_2"/>
    <property type="match status" value="1"/>
</dbReference>
<dbReference type="PANTHER" id="PTHR47506:SF1">
    <property type="entry name" value="HTH-TYPE TRANSCRIPTIONAL REGULATOR YJDC"/>
    <property type="match status" value="1"/>
</dbReference>
<feature type="domain" description="HTH tetR-type" evidence="5">
    <location>
        <begin position="6"/>
        <end position="66"/>
    </location>
</feature>
<reference evidence="6 7" key="1">
    <citation type="submission" date="2019-07" db="EMBL/GenBank/DDBJ databases">
        <title>R&amp;d 2014.</title>
        <authorList>
            <person name="Klenk H.-P."/>
        </authorList>
    </citation>
    <scope>NUCLEOTIDE SEQUENCE [LARGE SCALE GENOMIC DNA]</scope>
    <source>
        <strain evidence="6 7">DSM 43194</strain>
    </source>
</reference>
<dbReference type="AlphaFoldDB" id="A0A660CG78"/>
<keyword evidence="1" id="KW-0805">Transcription regulation</keyword>
<dbReference type="SUPFAM" id="SSF46689">
    <property type="entry name" value="Homeodomain-like"/>
    <property type="match status" value="1"/>
</dbReference>
<dbReference type="Gene3D" id="1.10.357.10">
    <property type="entry name" value="Tetracycline Repressor, domain 2"/>
    <property type="match status" value="1"/>
</dbReference>
<evidence type="ECO:0000256" key="4">
    <source>
        <dbReference type="PROSITE-ProRule" id="PRU00335"/>
    </source>
</evidence>
<dbReference type="OrthoDB" id="8701707at2"/>